<accession>A0ACD1E845</accession>
<proteinExistence type="predicted"/>
<evidence type="ECO:0000313" key="1">
    <source>
        <dbReference type="EMBL" id="QWS35038.1"/>
    </source>
</evidence>
<name>A0ACD1E845_9MICO</name>
<reference evidence="1" key="1">
    <citation type="submission" date="2021-06" db="EMBL/GenBank/DDBJ databases">
        <authorList>
            <person name="Ellington A.J."/>
            <person name="Bryan N.C."/>
            <person name="Christner B.C."/>
            <person name="Reisch C.R."/>
        </authorList>
    </citation>
    <scope>NUCLEOTIDE SEQUENCE</scope>
    <source>
        <strain evidence="1">L6-1</strain>
    </source>
</reference>
<dbReference type="EMBL" id="CP076544">
    <property type="protein sequence ID" value="QWS35038.1"/>
    <property type="molecule type" value="Genomic_DNA"/>
</dbReference>
<dbReference type="Proteomes" id="UP000681794">
    <property type="component" value="Chromosome"/>
</dbReference>
<sequence>MIRAAMADRILTVDPSMGVRLPRTRRAEVAMVIPSPEQVGAIMDAAEDWFRPFVALAAFAGLRIGEVAGVQVSDVEFLKRTLHVTRQVQKEPGTLSVIPPKHGSERPVYLPDDLVALLSKHVADIGVHGDDCWLLPGRPPNPDSLRWHFTRTLERAGVSGFTPHDLRHYFASGLIAHGADVVTVQRALGHAKATTTLNTYSHLWGTAEDRTRTAAADLMRSSRVAADSSRTSRPETADFRADTTRLGLRS</sequence>
<evidence type="ECO:0000313" key="2">
    <source>
        <dbReference type="Proteomes" id="UP000681794"/>
    </source>
</evidence>
<organism evidence="1 2">
    <name type="scientific">Curtobacterium aetherium</name>
    <dbReference type="NCBI Taxonomy" id="2841594"/>
    <lineage>
        <taxon>Bacteria</taxon>
        <taxon>Bacillati</taxon>
        <taxon>Actinomycetota</taxon>
        <taxon>Actinomycetes</taxon>
        <taxon>Micrococcales</taxon>
        <taxon>Microbacteriaceae</taxon>
        <taxon>Curtobacterium</taxon>
    </lineage>
</organism>
<protein>
    <submittedName>
        <fullName evidence="1">Site-specific integrase</fullName>
    </submittedName>
</protein>
<gene>
    <name evidence="1" type="ORF">KM842_02210</name>
</gene>
<keyword evidence="2" id="KW-1185">Reference proteome</keyword>